<dbReference type="Pfam" id="PF08963">
    <property type="entry name" value="DUF1878"/>
    <property type="match status" value="1"/>
</dbReference>
<dbReference type="Gene3D" id="1.10.3750.10">
    <property type="entry name" value="YhaI-like"/>
    <property type="match status" value="1"/>
</dbReference>
<dbReference type="SUPFAM" id="SSF109915">
    <property type="entry name" value="Hypothetical protein YhaI"/>
    <property type="match status" value="1"/>
</dbReference>
<accession>A0A974S224</accession>
<gene>
    <name evidence="1" type="ORF">I6J18_10015</name>
</gene>
<protein>
    <submittedName>
        <fullName evidence="1">DUF1878 family protein</fullName>
    </submittedName>
</protein>
<proteinExistence type="predicted"/>
<dbReference type="KEGG" id="ppsr:I6J18_10015"/>
<dbReference type="AlphaFoldDB" id="A0A974S224"/>
<dbReference type="EMBL" id="CP068053">
    <property type="protein sequence ID" value="QQT02139.1"/>
    <property type="molecule type" value="Genomic_DNA"/>
</dbReference>
<dbReference type="Proteomes" id="UP000595254">
    <property type="component" value="Chromosome"/>
</dbReference>
<name>A0A974S224_PERPY</name>
<evidence type="ECO:0000313" key="2">
    <source>
        <dbReference type="Proteomes" id="UP000595254"/>
    </source>
</evidence>
<reference evidence="1 2" key="1">
    <citation type="submission" date="2021-01" db="EMBL/GenBank/DDBJ databases">
        <title>FDA dAtabase for Regulatory Grade micrObial Sequences (FDA-ARGOS): Supporting development and validation of Infectious Disease Dx tests.</title>
        <authorList>
            <person name="Nelson B."/>
            <person name="Plummer A."/>
            <person name="Tallon L."/>
            <person name="Sadzewicz L."/>
            <person name="Zhao X."/>
            <person name="Boylan J."/>
            <person name="Ott S."/>
            <person name="Bowen H."/>
            <person name="Vavikolanu K."/>
            <person name="Mehta A."/>
            <person name="Aluvathingal J."/>
            <person name="Nadendla S."/>
            <person name="Myers T."/>
            <person name="Yan Y."/>
            <person name="Sichtig H."/>
        </authorList>
    </citation>
    <scope>NUCLEOTIDE SEQUENCE [LARGE SCALE GENOMIC DNA]</scope>
    <source>
        <strain evidence="1 2">FDAARGOS_1161</strain>
    </source>
</reference>
<dbReference type="InterPro" id="IPR015058">
    <property type="entry name" value="DUF1878"/>
</dbReference>
<dbReference type="RefSeq" id="WP_040376596.1">
    <property type="nucleotide sequence ID" value="NZ_CP068053.1"/>
</dbReference>
<sequence>MKDLYKEVETLRYHQELLINVIKNREAELDLLFVEKNLTREEGRALLKICETLSNKMEIEKAEGYLHFQPLLQQLRNQINPKLSIYELIRSCLKQGVYSEFMQEMEKELKL</sequence>
<evidence type="ECO:0000313" key="1">
    <source>
        <dbReference type="EMBL" id="QQT02139.1"/>
    </source>
</evidence>
<keyword evidence="2" id="KW-1185">Reference proteome</keyword>
<dbReference type="InterPro" id="IPR035945">
    <property type="entry name" value="YhaI-like_sf"/>
</dbReference>
<organism evidence="1 2">
    <name type="scientific">Peribacillus psychrosaccharolyticus</name>
    <name type="common">Bacillus psychrosaccharolyticus</name>
    <dbReference type="NCBI Taxonomy" id="1407"/>
    <lineage>
        <taxon>Bacteria</taxon>
        <taxon>Bacillati</taxon>
        <taxon>Bacillota</taxon>
        <taxon>Bacilli</taxon>
        <taxon>Bacillales</taxon>
        <taxon>Bacillaceae</taxon>
        <taxon>Peribacillus</taxon>
    </lineage>
</organism>